<dbReference type="GeneID" id="13796906"/>
<proteinExistence type="predicted"/>
<sequence>MINSALNDKLMQFFNEALAMEHAAEDRIHARVNETPVEQTRQQLQYHLEETRQQQGRLRELVTNMGGSPTTANASLPSIKPATADTITGMVKETAKSVASEESRQTLDAEKELMRIKEDAIIENAEIVSYKLLMEMTDKAGLKDASAKLQQSLQEEVAMANFIACNAPLILSLLWPKLEAPAHGKQERIAKV</sequence>
<organism evidence="1 2">
    <name type="scientific">Nitrososphaera gargensis (strain Ga9.2)</name>
    <dbReference type="NCBI Taxonomy" id="1237085"/>
    <lineage>
        <taxon>Archaea</taxon>
        <taxon>Nitrososphaerota</taxon>
        <taxon>Nitrososphaeria</taxon>
        <taxon>Nitrososphaerales</taxon>
        <taxon>Nitrososphaeraceae</taxon>
        <taxon>Nitrososphaera</taxon>
    </lineage>
</organism>
<protein>
    <submittedName>
        <fullName evidence="1">Uncharacterized protein</fullName>
    </submittedName>
</protein>
<dbReference type="Pfam" id="PF05974">
    <property type="entry name" value="DUF892"/>
    <property type="match status" value="1"/>
</dbReference>
<evidence type="ECO:0000313" key="2">
    <source>
        <dbReference type="Proteomes" id="UP000008037"/>
    </source>
</evidence>
<dbReference type="InterPro" id="IPR012347">
    <property type="entry name" value="Ferritin-like"/>
</dbReference>
<dbReference type="Proteomes" id="UP000008037">
    <property type="component" value="Chromosome"/>
</dbReference>
<gene>
    <name evidence="1" type="ordered locus">Ngar_c30960</name>
</gene>
<dbReference type="AlphaFoldDB" id="K0IM53"/>
<dbReference type="OrthoDB" id="382758at2157"/>
<reference evidence="1 2" key="1">
    <citation type="journal article" date="2012" name="Environ. Microbiol.">
        <title>The genome of the ammonia-oxidizing Candidatus Nitrososphaera gargensis: insights into metabolic versatility and environmental adaptations.</title>
        <authorList>
            <person name="Spang A."/>
            <person name="Poehlein A."/>
            <person name="Offre P."/>
            <person name="Zumbragel S."/>
            <person name="Haider S."/>
            <person name="Rychlik N."/>
            <person name="Nowka B."/>
            <person name="Schmeisser C."/>
            <person name="Lebedeva E.V."/>
            <person name="Rattei T."/>
            <person name="Bohm C."/>
            <person name="Schmid M."/>
            <person name="Galushko A."/>
            <person name="Hatzenpichler R."/>
            <person name="Weinmaier T."/>
            <person name="Daniel R."/>
            <person name="Schleper C."/>
            <person name="Spieck E."/>
            <person name="Streit W."/>
            <person name="Wagner M."/>
        </authorList>
    </citation>
    <scope>NUCLEOTIDE SEQUENCE [LARGE SCALE GENOMIC DNA]</scope>
    <source>
        <strain evidence="2">Ga9.2</strain>
    </source>
</reference>
<dbReference type="STRING" id="1237085.Ngar_c30960"/>
<dbReference type="Gene3D" id="1.20.1260.10">
    <property type="match status" value="1"/>
</dbReference>
<dbReference type="SUPFAM" id="SSF47240">
    <property type="entry name" value="Ferritin-like"/>
    <property type="match status" value="1"/>
</dbReference>
<dbReference type="InterPro" id="IPR010287">
    <property type="entry name" value="DUF892_YciF-like"/>
</dbReference>
<dbReference type="HOGENOM" id="CLU_1412405_0_0_2"/>
<dbReference type="KEGG" id="nga:Ngar_c30960"/>
<dbReference type="EMBL" id="CP002408">
    <property type="protein sequence ID" value="AFU60012.1"/>
    <property type="molecule type" value="Genomic_DNA"/>
</dbReference>
<dbReference type="RefSeq" id="WP_015020546.1">
    <property type="nucleotide sequence ID" value="NC_018719.1"/>
</dbReference>
<accession>K0IM53</accession>
<dbReference type="InParanoid" id="K0IM53"/>
<dbReference type="InterPro" id="IPR009078">
    <property type="entry name" value="Ferritin-like_SF"/>
</dbReference>
<keyword evidence="2" id="KW-1185">Reference proteome</keyword>
<dbReference type="BioCyc" id="CNIT1237085:G1324-3096-MONOMER"/>
<name>K0IM53_NITGG</name>
<evidence type="ECO:0000313" key="1">
    <source>
        <dbReference type="EMBL" id="AFU60012.1"/>
    </source>
</evidence>